<accession>A0AAE0MC19</accession>
<dbReference type="SUPFAM" id="SSF52540">
    <property type="entry name" value="P-loop containing nucleoside triphosphate hydrolases"/>
    <property type="match status" value="1"/>
</dbReference>
<dbReference type="EMBL" id="JAUEDM010000002">
    <property type="protein sequence ID" value="KAK3326193.1"/>
    <property type="molecule type" value="Genomic_DNA"/>
</dbReference>
<protein>
    <recommendedName>
        <fullName evidence="1">DUF7779 domain-containing protein</fullName>
    </recommendedName>
</protein>
<keyword evidence="3" id="KW-1185">Reference proteome</keyword>
<comment type="caution">
    <text evidence="2">The sequence shown here is derived from an EMBL/GenBank/DDBJ whole genome shotgun (WGS) entry which is preliminary data.</text>
</comment>
<sequence length="1035" mass="114221">MLISFGLGGLTAKKALARLTERYFDPAAQRVSGQLAQVVFIGCPHPTTANAEEWPLLGHVLRSDRNADNRAVKTATEETGIVRSLCVKFHESGIQCPVLTTYETRPTKIRLSLWRSEKRLLIPREFAETGVRGEELVPLNLDPRDIKSVGASTQHAKEFRQKVKLLLSGLRELSVARAAQSVSKGLRMRERLLRLWKLIRLADAIDLPVVNQNLFASTATQTAPSQPGDILSVDPAGATLASTERTFSVGSSWVPYEARKVPQLPYHSFGRHPRNPNFFGRQDIMDKLDGYLLPSQPEGGSGARSATMDITKSCAICGIGGMGKTQIALEYAHSRRSEFDAIMWVQADARTSISASFGTIAMALGLAGESESSDLAVSFSIVMQWLSNPVKPAVKSGSTFTPPSEGADNALVEATWLIIFDNADTIDLLSEFWPSSASTGSVLITTRDPAGRDFCLGNGIMLQPLSVEDAVRFFVEQLNLDSDGHTRLDSASDVGSFVERFGGLPLALVQVASLIRRRQMTLDEFSQLSRRGLKPAGLANYQASQSDGDYQHSIFTVWAFESLDEATKSLLNVMSLMDPFAIQEAILQPQEENAHRLAESVPKPYPIDVGAYVSARSELVKASLISRSLPSRHVELHPLVQEVVQTGMDEEQLRTHFSTAVALIHAAWPSEVVKWGHETSHRERSGQIVPHGLKLLTLWERRMANVPLEAKTADMWVEVLKDSGWYLYERGEHEAALPIFESALELARKREAENPTLMADVLMCLAALGLHTSTPDEVLRNSQEHFEIRKRVHDAYAPGSAPLQTQYDHAMGVATMAMALNNCGEFEKALVPARESLVMYRSFTMYGSNWKTVPYFAVAHTGWCLWSLGRFAEAEEVLQEAVDADRREGNPPSYGLAGLLLPLGNALASQGKLDAATLSHQKALDMYYLMAGDNYKSAQARVKHAEHSGRKGLAHEAIHHWTLAIEAFGRNKYYKREMARAQIKAGRYHLSLGNVDAGQALLYQAQATLDQIGHIGKAEDLDEEAMAKMVRMWSR</sequence>
<dbReference type="Proteomes" id="UP001283341">
    <property type="component" value="Unassembled WGS sequence"/>
</dbReference>
<dbReference type="SUPFAM" id="SSF48452">
    <property type="entry name" value="TPR-like"/>
    <property type="match status" value="2"/>
</dbReference>
<evidence type="ECO:0000313" key="2">
    <source>
        <dbReference type="EMBL" id="KAK3326193.1"/>
    </source>
</evidence>
<dbReference type="InterPro" id="IPR056681">
    <property type="entry name" value="DUF7779"/>
</dbReference>
<dbReference type="PANTHER" id="PTHR47691">
    <property type="entry name" value="REGULATOR-RELATED"/>
    <property type="match status" value="1"/>
</dbReference>
<dbReference type="InterPro" id="IPR011990">
    <property type="entry name" value="TPR-like_helical_dom_sf"/>
</dbReference>
<reference evidence="2" key="2">
    <citation type="submission" date="2023-06" db="EMBL/GenBank/DDBJ databases">
        <authorList>
            <consortium name="Lawrence Berkeley National Laboratory"/>
            <person name="Haridas S."/>
            <person name="Hensen N."/>
            <person name="Bonometti L."/>
            <person name="Westerberg I."/>
            <person name="Brannstrom I.O."/>
            <person name="Guillou S."/>
            <person name="Cros-Aarteil S."/>
            <person name="Calhoun S."/>
            <person name="Kuo A."/>
            <person name="Mondo S."/>
            <person name="Pangilinan J."/>
            <person name="Riley R."/>
            <person name="Labutti K."/>
            <person name="Andreopoulos B."/>
            <person name="Lipzen A."/>
            <person name="Chen C."/>
            <person name="Yanf M."/>
            <person name="Daum C."/>
            <person name="Ng V."/>
            <person name="Clum A."/>
            <person name="Steindorff A."/>
            <person name="Ohm R."/>
            <person name="Martin F."/>
            <person name="Silar P."/>
            <person name="Natvig D."/>
            <person name="Lalanne C."/>
            <person name="Gautier V."/>
            <person name="Ament-Velasquez S.L."/>
            <person name="Kruys A."/>
            <person name="Hutchinson M.I."/>
            <person name="Powell A.J."/>
            <person name="Barry K."/>
            <person name="Miller A.N."/>
            <person name="Grigoriev I.V."/>
            <person name="Debuchy R."/>
            <person name="Gladieux P."/>
            <person name="Thoren M.H."/>
            <person name="Johannesson H."/>
        </authorList>
    </citation>
    <scope>NUCLEOTIDE SEQUENCE</scope>
    <source>
        <strain evidence="2">CBS 118394</strain>
    </source>
</reference>
<evidence type="ECO:0000259" key="1">
    <source>
        <dbReference type="Pfam" id="PF25000"/>
    </source>
</evidence>
<reference evidence="2" key="1">
    <citation type="journal article" date="2023" name="Mol. Phylogenet. Evol.">
        <title>Genome-scale phylogeny and comparative genomics of the fungal order Sordariales.</title>
        <authorList>
            <person name="Hensen N."/>
            <person name="Bonometti L."/>
            <person name="Westerberg I."/>
            <person name="Brannstrom I.O."/>
            <person name="Guillou S."/>
            <person name="Cros-Aarteil S."/>
            <person name="Calhoun S."/>
            <person name="Haridas S."/>
            <person name="Kuo A."/>
            <person name="Mondo S."/>
            <person name="Pangilinan J."/>
            <person name="Riley R."/>
            <person name="LaButti K."/>
            <person name="Andreopoulos B."/>
            <person name="Lipzen A."/>
            <person name="Chen C."/>
            <person name="Yan M."/>
            <person name="Daum C."/>
            <person name="Ng V."/>
            <person name="Clum A."/>
            <person name="Steindorff A."/>
            <person name="Ohm R.A."/>
            <person name="Martin F."/>
            <person name="Silar P."/>
            <person name="Natvig D.O."/>
            <person name="Lalanne C."/>
            <person name="Gautier V."/>
            <person name="Ament-Velasquez S.L."/>
            <person name="Kruys A."/>
            <person name="Hutchinson M.I."/>
            <person name="Powell A.J."/>
            <person name="Barry K."/>
            <person name="Miller A.N."/>
            <person name="Grigoriev I.V."/>
            <person name="Debuchy R."/>
            <person name="Gladieux P."/>
            <person name="Hiltunen Thoren M."/>
            <person name="Johannesson H."/>
        </authorList>
    </citation>
    <scope>NUCLEOTIDE SEQUENCE</scope>
    <source>
        <strain evidence="2">CBS 118394</strain>
    </source>
</reference>
<dbReference type="SMART" id="SM00028">
    <property type="entry name" value="TPR"/>
    <property type="match status" value="4"/>
</dbReference>
<dbReference type="PANTHER" id="PTHR47691:SF3">
    <property type="entry name" value="HTH-TYPE TRANSCRIPTIONAL REGULATOR RV0890C-RELATED"/>
    <property type="match status" value="1"/>
</dbReference>
<dbReference type="InterPro" id="IPR027417">
    <property type="entry name" value="P-loop_NTPase"/>
</dbReference>
<name>A0AAE0MC19_9PEZI</name>
<proteinExistence type="predicted"/>
<dbReference type="Pfam" id="PF25000">
    <property type="entry name" value="DUF7779"/>
    <property type="match status" value="1"/>
</dbReference>
<feature type="domain" description="DUF7779" evidence="1">
    <location>
        <begin position="558"/>
        <end position="652"/>
    </location>
</feature>
<dbReference type="Gene3D" id="1.25.40.10">
    <property type="entry name" value="Tetratricopeptide repeat domain"/>
    <property type="match status" value="2"/>
</dbReference>
<dbReference type="InterPro" id="IPR019734">
    <property type="entry name" value="TPR_rpt"/>
</dbReference>
<gene>
    <name evidence="2" type="ORF">B0H66DRAFT_600329</name>
</gene>
<dbReference type="Gene3D" id="3.40.50.300">
    <property type="entry name" value="P-loop containing nucleotide triphosphate hydrolases"/>
    <property type="match status" value="1"/>
</dbReference>
<organism evidence="2 3">
    <name type="scientific">Apodospora peruviana</name>
    <dbReference type="NCBI Taxonomy" id="516989"/>
    <lineage>
        <taxon>Eukaryota</taxon>
        <taxon>Fungi</taxon>
        <taxon>Dikarya</taxon>
        <taxon>Ascomycota</taxon>
        <taxon>Pezizomycotina</taxon>
        <taxon>Sordariomycetes</taxon>
        <taxon>Sordariomycetidae</taxon>
        <taxon>Sordariales</taxon>
        <taxon>Lasiosphaeriaceae</taxon>
        <taxon>Apodospora</taxon>
    </lineage>
</organism>
<dbReference type="GO" id="GO:0043531">
    <property type="term" value="F:ADP binding"/>
    <property type="evidence" value="ECO:0007669"/>
    <property type="project" value="InterPro"/>
</dbReference>
<evidence type="ECO:0000313" key="3">
    <source>
        <dbReference type="Proteomes" id="UP001283341"/>
    </source>
</evidence>
<dbReference type="Pfam" id="PF13181">
    <property type="entry name" value="TPR_8"/>
    <property type="match status" value="1"/>
</dbReference>
<dbReference type="AlphaFoldDB" id="A0AAE0MC19"/>